<organism evidence="1">
    <name type="scientific">hydrothermal vent metagenome</name>
    <dbReference type="NCBI Taxonomy" id="652676"/>
    <lineage>
        <taxon>unclassified sequences</taxon>
        <taxon>metagenomes</taxon>
        <taxon>ecological metagenomes</taxon>
    </lineage>
</organism>
<dbReference type="CDD" id="cd00085">
    <property type="entry name" value="HNHc"/>
    <property type="match status" value="1"/>
</dbReference>
<evidence type="ECO:0000313" key="1">
    <source>
        <dbReference type="EMBL" id="SHO80969.1"/>
    </source>
</evidence>
<sequence length="212" mass="25706">MRYIQKTETPDFFINDTKRLKKWDKYISKKKRVLKEYILKEEQNYLCIYCESKINLDNSHIEHIKPKGDKCYSKLTFEYKNLSISCNGTCHNGEKDKNQYNCGHKKQNEYNKILFLNPIEIKDIREYFKYNFDDYKILASSKNSEKSNYMINTLQLNYNGLLLARKKALDNFITQMKKIKDINLRKERIKEKLNQENIEQISFLRYKYKNII</sequence>
<reference evidence="1" key="1">
    <citation type="submission" date="2016-10" db="EMBL/GenBank/DDBJ databases">
        <authorList>
            <person name="de Groot N.N."/>
        </authorList>
    </citation>
    <scope>NUCLEOTIDE SEQUENCE</scope>
</reference>
<dbReference type="InterPro" id="IPR013467">
    <property type="entry name" value="HNH78-like"/>
</dbReference>
<dbReference type="Gene3D" id="1.10.30.50">
    <property type="match status" value="1"/>
</dbReference>
<protein>
    <recommendedName>
        <fullName evidence="2">TIGR02646 family protein</fullName>
    </recommendedName>
</protein>
<name>A0A1W1EJC0_9ZZZZ</name>
<dbReference type="NCBIfam" id="TIGR02646">
    <property type="entry name" value="retron system putative HNH endonuclease"/>
    <property type="match status" value="1"/>
</dbReference>
<gene>
    <name evidence="1" type="ORF">MNB_SV-15-21</name>
</gene>
<dbReference type="AlphaFoldDB" id="A0A1W1EJC0"/>
<accession>A0A1W1EJC0</accession>
<dbReference type="EMBL" id="FRYL01000023">
    <property type="protein sequence ID" value="SHO80969.1"/>
    <property type="molecule type" value="Genomic_DNA"/>
</dbReference>
<evidence type="ECO:0008006" key="2">
    <source>
        <dbReference type="Google" id="ProtNLM"/>
    </source>
</evidence>
<dbReference type="InterPro" id="IPR003615">
    <property type="entry name" value="HNH_nuc"/>
</dbReference>
<proteinExistence type="predicted"/>